<dbReference type="Proteomes" id="UP000243073">
    <property type="component" value="Unassembled WGS sequence"/>
</dbReference>
<evidence type="ECO:0000313" key="2">
    <source>
        <dbReference type="Proteomes" id="UP000243073"/>
    </source>
</evidence>
<name>A0A1J4QAL0_9GAMM</name>
<evidence type="ECO:0008006" key="3">
    <source>
        <dbReference type="Google" id="ProtNLM"/>
    </source>
</evidence>
<dbReference type="RefSeq" id="WP_071473639.1">
    <property type="nucleotide sequence ID" value="NZ_MDKE01000044.1"/>
</dbReference>
<evidence type="ECO:0000313" key="1">
    <source>
        <dbReference type="EMBL" id="OIN06624.1"/>
    </source>
</evidence>
<dbReference type="AlphaFoldDB" id="A0A1J4QAL0"/>
<reference evidence="1 2" key="1">
    <citation type="submission" date="2016-07" db="EMBL/GenBank/DDBJ databases">
        <title>Draft Genome Sequence of Oceanisphaera psychrotolerans, isolated from coastal sediment samples.</title>
        <authorList>
            <person name="Zhuo S."/>
            <person name="Ruan Z."/>
        </authorList>
    </citation>
    <scope>NUCLEOTIDE SEQUENCE [LARGE SCALE GENOMIC DNA]</scope>
    <source>
        <strain evidence="1 2">LAM-WHM-ZC</strain>
    </source>
</reference>
<sequence length="66" mass="6990">MIFREKIFNELTRLWHDEKGLTTVEYAVAGALVAASLVGAFATLGDGVGASINAMCKVVKNDGTDC</sequence>
<keyword evidence="2" id="KW-1185">Reference proteome</keyword>
<proteinExistence type="predicted"/>
<gene>
    <name evidence="1" type="ORF">BFR47_04575</name>
</gene>
<protein>
    <recommendedName>
        <fullName evidence="3">Pilus assembly protein</fullName>
    </recommendedName>
</protein>
<accession>A0A1J4QAL0</accession>
<organism evidence="1 2">
    <name type="scientific">Oceanisphaera psychrotolerans</name>
    <dbReference type="NCBI Taxonomy" id="1414654"/>
    <lineage>
        <taxon>Bacteria</taxon>
        <taxon>Pseudomonadati</taxon>
        <taxon>Pseudomonadota</taxon>
        <taxon>Gammaproteobacteria</taxon>
        <taxon>Aeromonadales</taxon>
        <taxon>Aeromonadaceae</taxon>
        <taxon>Oceanisphaera</taxon>
    </lineage>
</organism>
<comment type="caution">
    <text evidence="1">The sequence shown here is derived from an EMBL/GenBank/DDBJ whole genome shotgun (WGS) entry which is preliminary data.</text>
</comment>
<dbReference type="EMBL" id="MDKE01000044">
    <property type="protein sequence ID" value="OIN06624.1"/>
    <property type="molecule type" value="Genomic_DNA"/>
</dbReference>